<comment type="caution">
    <text evidence="8">The sequence shown here is derived from an EMBL/GenBank/DDBJ whole genome shotgun (WGS) entry which is preliminary data.</text>
</comment>
<feature type="transmembrane region" description="Helical" evidence="7">
    <location>
        <begin position="224"/>
        <end position="244"/>
    </location>
</feature>
<keyword evidence="6 7" id="KW-0472">Membrane</keyword>
<accession>A0A9D4V4F5</accession>
<dbReference type="GO" id="GO:0005789">
    <property type="term" value="C:endoplasmic reticulum membrane"/>
    <property type="evidence" value="ECO:0007669"/>
    <property type="project" value="TreeGrafter"/>
</dbReference>
<dbReference type="GO" id="GO:0016788">
    <property type="term" value="F:hydrolase activity, acting on ester bonds"/>
    <property type="evidence" value="ECO:0007669"/>
    <property type="project" value="TreeGrafter"/>
</dbReference>
<name>A0A9D4V4F5_ADICA</name>
<evidence type="ECO:0000256" key="3">
    <source>
        <dbReference type="ARBA" id="ARBA00022692"/>
    </source>
</evidence>
<evidence type="ECO:0000256" key="6">
    <source>
        <dbReference type="ARBA" id="ARBA00023136"/>
    </source>
</evidence>
<proteinExistence type="inferred from homology"/>
<evidence type="ECO:0000313" key="8">
    <source>
        <dbReference type="EMBL" id="KAI5079295.1"/>
    </source>
</evidence>
<dbReference type="EMBL" id="JABFUD020000005">
    <property type="protein sequence ID" value="KAI5079295.1"/>
    <property type="molecule type" value="Genomic_DNA"/>
</dbReference>
<comment type="function">
    <text evidence="7">Involved in the lipid remodeling steps of GPI-anchor maturation.</text>
</comment>
<evidence type="ECO:0000256" key="2">
    <source>
        <dbReference type="ARBA" id="ARBA00022502"/>
    </source>
</evidence>
<dbReference type="Pfam" id="PF04080">
    <property type="entry name" value="Per1"/>
    <property type="match status" value="1"/>
</dbReference>
<comment type="similarity">
    <text evidence="7">Belongs to the PGAP3 family.</text>
</comment>
<dbReference type="GO" id="GO:0006506">
    <property type="term" value="P:GPI anchor biosynthetic process"/>
    <property type="evidence" value="ECO:0007669"/>
    <property type="project" value="UniProtKB-KW"/>
</dbReference>
<dbReference type="PANTHER" id="PTHR13148">
    <property type="entry name" value="PER1-RELATED"/>
    <property type="match status" value="1"/>
</dbReference>
<dbReference type="Proteomes" id="UP000886520">
    <property type="component" value="Chromosome 5"/>
</dbReference>
<evidence type="ECO:0000256" key="1">
    <source>
        <dbReference type="ARBA" id="ARBA00004127"/>
    </source>
</evidence>
<keyword evidence="7" id="KW-0333">Golgi apparatus</keyword>
<dbReference type="PANTHER" id="PTHR13148:SF0">
    <property type="entry name" value="POST-GPI ATTACHMENT TO PROTEINS FACTOR 3"/>
    <property type="match status" value="1"/>
</dbReference>
<dbReference type="OrthoDB" id="419770at2759"/>
<feature type="transmembrane region" description="Helical" evidence="7">
    <location>
        <begin position="196"/>
        <end position="212"/>
    </location>
</feature>
<feature type="transmembrane region" description="Helical" evidence="7">
    <location>
        <begin position="123"/>
        <end position="145"/>
    </location>
</feature>
<keyword evidence="4 7" id="KW-0732">Signal</keyword>
<organism evidence="8 9">
    <name type="scientific">Adiantum capillus-veneris</name>
    <name type="common">Maidenhair fern</name>
    <dbReference type="NCBI Taxonomy" id="13818"/>
    <lineage>
        <taxon>Eukaryota</taxon>
        <taxon>Viridiplantae</taxon>
        <taxon>Streptophyta</taxon>
        <taxon>Embryophyta</taxon>
        <taxon>Tracheophyta</taxon>
        <taxon>Polypodiopsida</taxon>
        <taxon>Polypodiidae</taxon>
        <taxon>Polypodiales</taxon>
        <taxon>Pteridineae</taxon>
        <taxon>Pteridaceae</taxon>
        <taxon>Vittarioideae</taxon>
        <taxon>Adiantum</taxon>
    </lineage>
</organism>
<dbReference type="InterPro" id="IPR007217">
    <property type="entry name" value="Per1-like"/>
</dbReference>
<sequence>MCLWALLLCVSLLAASSEGSVGDRDEKFRTCTKQCQNTGCINFTCFESCKSSLTNDGGQNSTQQFRVLPLFPGWQMWDCTAECKYQCMVQRELERRVEGQLPVQYHGKWPFKRLLSLQEPASVVFSIANLVMHLEGLLSFLSLVLNKLPQRCQGKRSPYYEYSTLWIIYSLLAINSWFWSAIFHARDIVLTERMDYLSAVSVIGYTLIVAILRTMNDKAEATRVMVVSPIIAFLATHMLYLTLMKFDYGLNMKICLIMGVLQLLIWTVWGWFVHHPARFKLWFVVLGGAAAMLLEIFDFPPLWGLFDAHSLWHAVTVPLTYFWWGFIKDDAVFRTNYLTNAVKVNKGRKKVR</sequence>
<protein>
    <recommendedName>
        <fullName evidence="7">Post-GPI attachment to proteins factor 3</fullName>
    </recommendedName>
</protein>
<dbReference type="AlphaFoldDB" id="A0A9D4V4F5"/>
<keyword evidence="9" id="KW-1185">Reference proteome</keyword>
<feature type="chain" id="PRO_5039763809" description="Post-GPI attachment to proteins factor 3" evidence="7">
    <location>
        <begin position="20"/>
        <end position="352"/>
    </location>
</feature>
<feature type="transmembrane region" description="Helical" evidence="7">
    <location>
        <begin position="309"/>
        <end position="327"/>
    </location>
</feature>
<evidence type="ECO:0000256" key="7">
    <source>
        <dbReference type="RuleBase" id="RU365066"/>
    </source>
</evidence>
<feature type="signal peptide" evidence="7">
    <location>
        <begin position="1"/>
        <end position="19"/>
    </location>
</feature>
<keyword evidence="5 7" id="KW-1133">Transmembrane helix</keyword>
<evidence type="ECO:0000256" key="5">
    <source>
        <dbReference type="ARBA" id="ARBA00022989"/>
    </source>
</evidence>
<feature type="transmembrane region" description="Helical" evidence="7">
    <location>
        <begin position="279"/>
        <end position="297"/>
    </location>
</feature>
<feature type="transmembrane region" description="Helical" evidence="7">
    <location>
        <begin position="250"/>
        <end position="272"/>
    </location>
</feature>
<evidence type="ECO:0000313" key="9">
    <source>
        <dbReference type="Proteomes" id="UP000886520"/>
    </source>
</evidence>
<comment type="subcellular location">
    <subcellularLocation>
        <location evidence="1">Endomembrane system</location>
        <topology evidence="1">Multi-pass membrane protein</topology>
    </subcellularLocation>
    <subcellularLocation>
        <location evidence="7">Golgi apparatus membrane</location>
        <topology evidence="7">Multi-pass membrane protein</topology>
    </subcellularLocation>
</comment>
<keyword evidence="3 7" id="KW-0812">Transmembrane</keyword>
<keyword evidence="2 7" id="KW-0337">GPI-anchor biosynthesis</keyword>
<reference evidence="8 9" key="1">
    <citation type="submission" date="2021-01" db="EMBL/GenBank/DDBJ databases">
        <title>Adiantum capillus-veneris genome.</title>
        <authorList>
            <person name="Fang Y."/>
            <person name="Liao Q."/>
        </authorList>
    </citation>
    <scope>NUCLEOTIDE SEQUENCE [LARGE SCALE GENOMIC DNA]</scope>
    <source>
        <strain evidence="8">H3</strain>
        <tissue evidence="8">Leaf</tissue>
    </source>
</reference>
<dbReference type="GO" id="GO:0000139">
    <property type="term" value="C:Golgi membrane"/>
    <property type="evidence" value="ECO:0007669"/>
    <property type="project" value="UniProtKB-SubCell"/>
</dbReference>
<gene>
    <name evidence="8" type="ORF">GOP47_0004774</name>
</gene>
<evidence type="ECO:0000256" key="4">
    <source>
        <dbReference type="ARBA" id="ARBA00022729"/>
    </source>
</evidence>
<feature type="transmembrane region" description="Helical" evidence="7">
    <location>
        <begin position="166"/>
        <end position="184"/>
    </location>
</feature>